<accession>A0A0M3JTY1</accession>
<dbReference type="Gene3D" id="2.60.40.1190">
    <property type="match status" value="1"/>
</dbReference>
<feature type="compositionally biased region" description="Low complexity" evidence="6">
    <location>
        <begin position="583"/>
        <end position="596"/>
    </location>
</feature>
<keyword evidence="2 5" id="KW-0862">Zinc</keyword>
<dbReference type="InterPro" id="IPR001781">
    <property type="entry name" value="Znf_LIM"/>
</dbReference>
<feature type="region of interest" description="Disordered" evidence="6">
    <location>
        <begin position="566"/>
        <end position="652"/>
    </location>
</feature>
<feature type="compositionally biased region" description="Pro residues" evidence="6">
    <location>
        <begin position="617"/>
        <end position="628"/>
    </location>
</feature>
<protein>
    <submittedName>
        <fullName evidence="8">LIM zinc-binding domain-containing protein</fullName>
    </submittedName>
</protein>
<evidence type="ECO:0000313" key="8">
    <source>
        <dbReference type="WBParaSite" id="ASIM_0001151501-mRNA-1"/>
    </source>
</evidence>
<dbReference type="PROSITE" id="PS50023">
    <property type="entry name" value="LIM_DOMAIN_2"/>
    <property type="match status" value="1"/>
</dbReference>
<feature type="domain" description="LIM zinc-binding" evidence="7">
    <location>
        <begin position="138"/>
        <end position="199"/>
    </location>
</feature>
<keyword evidence="1 5" id="KW-0479">Metal-binding</keyword>
<feature type="region of interest" description="Disordered" evidence="6">
    <location>
        <begin position="420"/>
        <end position="449"/>
    </location>
</feature>
<dbReference type="SMART" id="SM01203">
    <property type="entry name" value="DUF3585"/>
    <property type="match status" value="1"/>
</dbReference>
<evidence type="ECO:0000256" key="2">
    <source>
        <dbReference type="ARBA" id="ARBA00022833"/>
    </source>
</evidence>
<keyword evidence="3 5" id="KW-0440">LIM domain</keyword>
<evidence type="ECO:0000256" key="6">
    <source>
        <dbReference type="SAM" id="MobiDB-lite"/>
    </source>
</evidence>
<evidence type="ECO:0000256" key="3">
    <source>
        <dbReference type="ARBA" id="ARBA00023038"/>
    </source>
</evidence>
<dbReference type="PROSITE" id="PS00478">
    <property type="entry name" value="LIM_DOMAIN_1"/>
    <property type="match status" value="1"/>
</dbReference>
<proteinExistence type="inferred from homology"/>
<dbReference type="Pfam" id="PF12130">
    <property type="entry name" value="bMERB_dom"/>
    <property type="match status" value="1"/>
</dbReference>
<comment type="similarity">
    <text evidence="4">Belongs to the UPF0462 family.</text>
</comment>
<evidence type="ECO:0000256" key="5">
    <source>
        <dbReference type="PROSITE-ProRule" id="PRU00125"/>
    </source>
</evidence>
<evidence type="ECO:0000259" key="7">
    <source>
        <dbReference type="PROSITE" id="PS50023"/>
    </source>
</evidence>
<dbReference type="GO" id="GO:0046872">
    <property type="term" value="F:metal ion binding"/>
    <property type="evidence" value="ECO:0007669"/>
    <property type="project" value="UniProtKB-KW"/>
</dbReference>
<organism evidence="8">
    <name type="scientific">Anisakis simplex</name>
    <name type="common">Herring worm</name>
    <dbReference type="NCBI Taxonomy" id="6269"/>
    <lineage>
        <taxon>Eukaryota</taxon>
        <taxon>Metazoa</taxon>
        <taxon>Ecdysozoa</taxon>
        <taxon>Nematoda</taxon>
        <taxon>Chromadorea</taxon>
        <taxon>Rhabditida</taxon>
        <taxon>Spirurina</taxon>
        <taxon>Ascaridomorpha</taxon>
        <taxon>Ascaridoidea</taxon>
        <taxon>Anisakidae</taxon>
        <taxon>Anisakis</taxon>
        <taxon>Anisakis simplex complex</taxon>
    </lineage>
</organism>
<dbReference type="Gene3D" id="2.10.110.10">
    <property type="entry name" value="Cysteine Rich Protein"/>
    <property type="match status" value="1"/>
</dbReference>
<feature type="compositionally biased region" description="Low complexity" evidence="6">
    <location>
        <begin position="629"/>
        <end position="652"/>
    </location>
</feature>
<feature type="compositionally biased region" description="Low complexity" evidence="6">
    <location>
        <begin position="426"/>
        <end position="437"/>
    </location>
</feature>
<evidence type="ECO:0000256" key="4">
    <source>
        <dbReference type="ARBA" id="ARBA00038085"/>
    </source>
</evidence>
<dbReference type="PANTHER" id="PTHR31475:SF5">
    <property type="entry name" value="UPF0462 PROTEIN C4ORF33 HOMOLOG"/>
    <property type="match status" value="1"/>
</dbReference>
<name>A0A0M3JTY1_ANISI</name>
<sequence>LERNMKLKEVTQWVEASGVLPPAPWCNGDWQSVMALLARLLADNLIQRKQSQEMVDVTFKIAFDSMMQLAQDVLGIPMLVTEADLPAAAPGVNLALLTTIVCIKSSVDIEPKIIKKAIIPKLVFEARNSVARKEQLTVDCAICMQHVFIIERIVVDHVIYHRKCFTCARCDEILRNGLYRQLKSGKFECIEHWPQAILSNVEKQKMVDVRSNRESHHHHPKQKPPTPPKPKNLLSASAIKRPSFISNANPPEVLYEEVSGNYENNHFATVVTSNSSTATELTSAISENIPSDHSTVPETTDAVTVESVCEEGMEKVTVEDEKITSSEIESDCVRLHMRKANENVAIKQSKLELFGNKVNDYGQRKRDEERRVVEKDSSLIVKVAAVCDHEVVPSSQLQAPVPPPRPKRRSILLLTSTDVASSKGASVTPTPESVVSSDFNQQKPTPRPRIVKTFDSKSLQRTNDAAVTSDGVWLNSSTCPNQPPLISNQNSDHTIPKSAVSSVVDYPNFLNPFGSDDDNDNDDDEVGVDSFNHFGSLLSLKESADDSDDSYDKSLNPFDDSDLEAVSMTTSTTTRSREVLNTRSVSKNNSVVSAARSGKKSPLVAQRLPGVSNRPKSQPPPPPKPPRPSLADSPSPSSALLSSTNLNNNSSQSAIMTLPRIKSKQQHIPVRRKIIFTETEHENSGDDNDDDKNLQLEAIMDRVRGIDKELDVIELNGKCIEKELLFAIEQNGSEWVKNRRVDDWITVIERRCELDRRQSAYIMKWLERYLNEIHSDTEYQLRCLIENVATADRAPFNVEREAKLLELLVEIINEKNRLIESKIDSSAIIDCSSSSIGIMQNEKDETAKKRIKKRLKKLRRKIMAFGGKMSSREMMNIDFESIRTGVVFDEGMGRVVPPNLLYGATAAQSPKSQMNGYEIVIEQTWDGHPVTHDPIRVRMEWHFERQPGRPHKRCVRVLLESPLFDDPDPPPQLPGICPGLWNYEVVELFFANAKKQYLEVEVGPHGHWLCVLLDGVRKPFNTGEELQLEVQNTFVGGDIWRCCFDIPLAYFPAGVETFNAYAIHGSGEERVYEAYSPVTDGSYDEPDFHRLQFFKRIDIRRLIPEGFNSSSYNDLKYGDVWEGR</sequence>
<evidence type="ECO:0000256" key="1">
    <source>
        <dbReference type="ARBA" id="ARBA00022723"/>
    </source>
</evidence>
<reference evidence="8" key="1">
    <citation type="submission" date="2016-04" db="UniProtKB">
        <authorList>
            <consortium name="WormBaseParasite"/>
        </authorList>
    </citation>
    <scope>IDENTIFICATION</scope>
</reference>
<dbReference type="WBParaSite" id="ASIM_0001151501-mRNA-1">
    <property type="protein sequence ID" value="ASIM_0001151501-mRNA-1"/>
    <property type="gene ID" value="ASIM_0001151501"/>
</dbReference>
<feature type="region of interest" description="Disordered" evidence="6">
    <location>
        <begin position="207"/>
        <end position="234"/>
    </location>
</feature>
<dbReference type="PANTHER" id="PTHR31475">
    <property type="entry name" value="UPF0462 PROTEIN"/>
    <property type="match status" value="1"/>
</dbReference>
<dbReference type="AlphaFoldDB" id="A0A0M3JTY1"/>
<dbReference type="InterPro" id="IPR022735">
    <property type="entry name" value="bMERB_dom"/>
</dbReference>